<evidence type="ECO:0000313" key="1">
    <source>
        <dbReference type="EMBL" id="CAK9025134.1"/>
    </source>
</evidence>
<dbReference type="InterPro" id="IPR050149">
    <property type="entry name" value="Collagen_superfamily"/>
</dbReference>
<sequence>MEFFCSLAIFPHLVLAVSHDTHAYVNVGGSVSLSPSPTMRPQHLEDYILYSKDDSSENTQAIKDLTQTVDDDFVGVLPNPKEELEAARQRLNIKPVPGPPGSIVTGLFGKPGPMGPRGARGPAGPQGPTGPPGAAARGPPGEVGPDGPHGPAGPHGNPGPRGVAGPDGPVGGPPPEAHVWNQIMDYYRGALDHMQIINGRRLRVVNNDLALMNGQAALFQARHNGIRNGALGLHAYLLRSYNRVAASLSQATRLDRDISEIAAQPTSTQGLHDAKRLLPVVQAQHTVIEQSESAASRAMSGSRRMPVASGSNSVDYAPPGEKSGAGLRSVSYALVIALGWLC</sequence>
<dbReference type="Proteomes" id="UP001642464">
    <property type="component" value="Unassembled WGS sequence"/>
</dbReference>
<dbReference type="PANTHER" id="PTHR24023:SF1112">
    <property type="entry name" value="COL_CUTICLE_N DOMAIN-CONTAINING PROTEIN-RELATED"/>
    <property type="match status" value="1"/>
</dbReference>
<comment type="caution">
    <text evidence="1">The sequence shown here is derived from an EMBL/GenBank/DDBJ whole genome shotgun (WGS) entry which is preliminary data.</text>
</comment>
<organism evidence="1 2">
    <name type="scientific">Durusdinium trenchii</name>
    <dbReference type="NCBI Taxonomy" id="1381693"/>
    <lineage>
        <taxon>Eukaryota</taxon>
        <taxon>Sar</taxon>
        <taxon>Alveolata</taxon>
        <taxon>Dinophyceae</taxon>
        <taxon>Suessiales</taxon>
        <taxon>Symbiodiniaceae</taxon>
        <taxon>Durusdinium</taxon>
    </lineage>
</organism>
<name>A0ABP0KGP1_9DINO</name>
<accession>A0ABP0KGP1</accession>
<dbReference type="PANTHER" id="PTHR24023">
    <property type="entry name" value="COLLAGEN ALPHA"/>
    <property type="match status" value="1"/>
</dbReference>
<dbReference type="EMBL" id="CAXAMM010011112">
    <property type="protein sequence ID" value="CAK9025134.1"/>
    <property type="molecule type" value="Genomic_DNA"/>
</dbReference>
<keyword evidence="2" id="KW-1185">Reference proteome</keyword>
<reference evidence="1 2" key="1">
    <citation type="submission" date="2024-02" db="EMBL/GenBank/DDBJ databases">
        <authorList>
            <person name="Chen Y."/>
            <person name="Shah S."/>
            <person name="Dougan E. K."/>
            <person name="Thang M."/>
            <person name="Chan C."/>
        </authorList>
    </citation>
    <scope>NUCLEOTIDE SEQUENCE [LARGE SCALE GENOMIC DNA]</scope>
</reference>
<gene>
    <name evidence="1" type="ORF">SCF082_LOCUS16946</name>
</gene>
<proteinExistence type="predicted"/>
<protein>
    <submittedName>
        <fullName evidence="1">Gliomedin [Cleaved into: Gliomedin shedded ectodomain]</fullName>
    </submittedName>
</protein>
<evidence type="ECO:0000313" key="2">
    <source>
        <dbReference type="Proteomes" id="UP001642464"/>
    </source>
</evidence>